<accession>A0A229RCD9</accession>
<gene>
    <name evidence="1" type="ORF">CFP71_40540</name>
</gene>
<proteinExistence type="predicted"/>
<comment type="caution">
    <text evidence="1">The sequence shown here is derived from an EMBL/GenBank/DDBJ whole genome shotgun (WGS) entry which is preliminary data.</text>
</comment>
<evidence type="ECO:0008006" key="3">
    <source>
        <dbReference type="Google" id="ProtNLM"/>
    </source>
</evidence>
<dbReference type="Proteomes" id="UP000215223">
    <property type="component" value="Unassembled WGS sequence"/>
</dbReference>
<keyword evidence="2" id="KW-1185">Reference proteome</keyword>
<dbReference type="OrthoDB" id="3535759at2"/>
<organism evidence="1 2">
    <name type="scientific">Amycolatopsis thailandensis</name>
    <dbReference type="NCBI Taxonomy" id="589330"/>
    <lineage>
        <taxon>Bacteria</taxon>
        <taxon>Bacillati</taxon>
        <taxon>Actinomycetota</taxon>
        <taxon>Actinomycetes</taxon>
        <taxon>Pseudonocardiales</taxon>
        <taxon>Pseudonocardiaceae</taxon>
        <taxon>Amycolatopsis</taxon>
    </lineage>
</organism>
<evidence type="ECO:0000313" key="2">
    <source>
        <dbReference type="Proteomes" id="UP000215223"/>
    </source>
</evidence>
<evidence type="ECO:0000313" key="1">
    <source>
        <dbReference type="EMBL" id="OXM44245.1"/>
    </source>
</evidence>
<dbReference type="RefSeq" id="WP_093939197.1">
    <property type="nucleotide sequence ID" value="NZ_NMQT01000190.1"/>
</dbReference>
<name>A0A229RCD9_9PSEU</name>
<protein>
    <recommendedName>
        <fullName evidence="3">DUF4913 domain-containing protein</fullName>
    </recommendedName>
</protein>
<dbReference type="AlphaFoldDB" id="A0A229RCD9"/>
<dbReference type="EMBL" id="NMQT01000190">
    <property type="protein sequence ID" value="OXM44245.1"/>
    <property type="molecule type" value="Genomic_DNA"/>
</dbReference>
<sequence length="226" mass="25888">MTETEPPEHPGDDDDVPVVDIEMVPEVVAELAATAEQHSTVLRELSGLVSELGGQATTQSEELAALHTGFETLEAALAEQADMTQPSRWAWEFLNQEDAAQLWRETRWFVDYLTRRYPLGTEVSIPPCWYRHTVAVDELSDLYAAWREAYCRSDRPSSAMTSWRDRWLWPCLTRLAAHASWRECKESRRHVEPIARQEPTDSEFESYVAGTVASRPELNEQILPWL</sequence>
<reference evidence="1 2" key="1">
    <citation type="submission" date="2017-07" db="EMBL/GenBank/DDBJ databases">
        <title>Amycolatopsis thailandensis Genome sequencing and assembly.</title>
        <authorList>
            <person name="Kaur N."/>
            <person name="Mayilraj S."/>
        </authorList>
    </citation>
    <scope>NUCLEOTIDE SEQUENCE [LARGE SCALE GENOMIC DNA]</scope>
    <source>
        <strain evidence="1 2">JCM 16380</strain>
    </source>
</reference>